<organism evidence="2 3">
    <name type="scientific">Mycena sanguinolenta</name>
    <dbReference type="NCBI Taxonomy" id="230812"/>
    <lineage>
        <taxon>Eukaryota</taxon>
        <taxon>Fungi</taxon>
        <taxon>Dikarya</taxon>
        <taxon>Basidiomycota</taxon>
        <taxon>Agaricomycotina</taxon>
        <taxon>Agaricomycetes</taxon>
        <taxon>Agaricomycetidae</taxon>
        <taxon>Agaricales</taxon>
        <taxon>Marasmiineae</taxon>
        <taxon>Mycenaceae</taxon>
        <taxon>Mycena</taxon>
    </lineage>
</organism>
<protein>
    <submittedName>
        <fullName evidence="2">Uncharacterized protein</fullName>
    </submittedName>
</protein>
<keyword evidence="3" id="KW-1185">Reference proteome</keyword>
<reference evidence="2" key="1">
    <citation type="submission" date="2020-05" db="EMBL/GenBank/DDBJ databases">
        <title>Mycena genomes resolve the evolution of fungal bioluminescence.</title>
        <authorList>
            <person name="Tsai I.J."/>
        </authorList>
    </citation>
    <scope>NUCLEOTIDE SEQUENCE</scope>
    <source>
        <strain evidence="2">160909Yilan</strain>
    </source>
</reference>
<feature type="compositionally biased region" description="Basic residues" evidence="1">
    <location>
        <begin position="1"/>
        <end position="19"/>
    </location>
</feature>
<accession>A0A8H6XR21</accession>
<evidence type="ECO:0000313" key="3">
    <source>
        <dbReference type="Proteomes" id="UP000623467"/>
    </source>
</evidence>
<comment type="caution">
    <text evidence="2">The sequence shown here is derived from an EMBL/GenBank/DDBJ whole genome shotgun (WGS) entry which is preliminary data.</text>
</comment>
<feature type="region of interest" description="Disordered" evidence="1">
    <location>
        <begin position="1"/>
        <end position="84"/>
    </location>
</feature>
<sequence>MSKSKSKSKSNSKSKPKPKSKSDNYKYCHCKPTCGKWISARTRRDHYSQIPDPTTIEPSESGDDTQSEPEDSPSEMELDEHPDHAQIVEFSDEVGQISPEEIPMEVDHLSDNDLSSVGSDSENDYGGLELDELEANEWADFDEEADYDIPISREEMVRELEEMLDADEEGALWDNRNGILTEQDRDNISAFQLKMISNMPRVAFEQMRHAFRHKLDISSHWVMIHRVAILSRIEPQ</sequence>
<dbReference type="OrthoDB" id="3257409at2759"/>
<gene>
    <name evidence="2" type="ORF">MSAN_01894200</name>
</gene>
<dbReference type="Proteomes" id="UP000623467">
    <property type="component" value="Unassembled WGS sequence"/>
</dbReference>
<proteinExistence type="predicted"/>
<dbReference type="AlphaFoldDB" id="A0A8H6XR21"/>
<evidence type="ECO:0000313" key="2">
    <source>
        <dbReference type="EMBL" id="KAF7345179.1"/>
    </source>
</evidence>
<feature type="compositionally biased region" description="Acidic residues" evidence="1">
    <location>
        <begin position="60"/>
        <end position="78"/>
    </location>
</feature>
<name>A0A8H6XR21_9AGAR</name>
<evidence type="ECO:0000256" key="1">
    <source>
        <dbReference type="SAM" id="MobiDB-lite"/>
    </source>
</evidence>
<dbReference type="EMBL" id="JACAZH010000020">
    <property type="protein sequence ID" value="KAF7345179.1"/>
    <property type="molecule type" value="Genomic_DNA"/>
</dbReference>